<feature type="region of interest" description="Disordered" evidence="1">
    <location>
        <begin position="89"/>
        <end position="110"/>
    </location>
</feature>
<comment type="caution">
    <text evidence="2">The sequence shown here is derived from an EMBL/GenBank/DDBJ whole genome shotgun (WGS) entry which is preliminary data.</text>
</comment>
<reference evidence="2" key="1">
    <citation type="submission" date="2016-04" db="EMBL/GenBank/DDBJ databases">
        <authorList>
            <person name="Nguyen H.D."/>
            <person name="Samba Siva P."/>
            <person name="Cullis J."/>
            <person name="Levesque C.A."/>
            <person name="Hambleton S."/>
        </authorList>
    </citation>
    <scope>NUCLEOTIDE SEQUENCE</scope>
    <source>
        <strain evidence="2">DAOMC 236426</strain>
    </source>
</reference>
<evidence type="ECO:0000313" key="2">
    <source>
        <dbReference type="EMBL" id="KAE8246848.1"/>
    </source>
</evidence>
<feature type="region of interest" description="Disordered" evidence="1">
    <location>
        <begin position="158"/>
        <end position="256"/>
    </location>
</feature>
<gene>
    <name evidence="2" type="ORF">A4X06_0g4852</name>
</gene>
<proteinExistence type="predicted"/>
<keyword evidence="3" id="KW-1185">Reference proteome</keyword>
<feature type="region of interest" description="Disordered" evidence="1">
    <location>
        <begin position="41"/>
        <end position="76"/>
    </location>
</feature>
<feature type="compositionally biased region" description="Low complexity" evidence="1">
    <location>
        <begin position="463"/>
        <end position="488"/>
    </location>
</feature>
<name>A0A8X7MSR8_9BASI</name>
<feature type="region of interest" description="Disordered" evidence="1">
    <location>
        <begin position="460"/>
        <end position="524"/>
    </location>
</feature>
<dbReference type="AlphaFoldDB" id="A0A8X7MSR8"/>
<dbReference type="Proteomes" id="UP000077684">
    <property type="component" value="Unassembled WGS sequence"/>
</dbReference>
<protein>
    <submittedName>
        <fullName evidence="2">Uncharacterized protein</fullName>
    </submittedName>
</protein>
<feature type="compositionally biased region" description="Low complexity" evidence="1">
    <location>
        <begin position="47"/>
        <end position="65"/>
    </location>
</feature>
<reference evidence="2" key="2">
    <citation type="journal article" date="2019" name="IMA Fungus">
        <title>Genome sequencing and comparison of five Tilletia species to identify candidate genes for the detection of regulated species infecting wheat.</title>
        <authorList>
            <person name="Nguyen H.D.T."/>
            <person name="Sultana T."/>
            <person name="Kesanakurti P."/>
            <person name="Hambleton S."/>
        </authorList>
    </citation>
    <scope>NUCLEOTIDE SEQUENCE</scope>
    <source>
        <strain evidence="2">DAOMC 236426</strain>
    </source>
</reference>
<sequence>MDILGANAKYASLQGYITEAEHRQKAYALQAQREVALLAHQDSPWPNGGRQSNSNSNSNDQGNDNGHNKGSTERCGYCKKKGHTEAVFRIKERHKEEDKDVSDRAKHAYTGRDMDETIDMGQNNESTNDWTPWWYGWPPLSTGLPGPTPSLRAHLLPRSRRRFQSPPPTNLQSTRPPRIRRALALPPPPPHTSLFASFDAVADSGSAFQEAGRSASTPDFHRSDGSDTSSEADVDTSKGYRAPSPTGPPTSPYVGSVTCKTDHFGPGFDGKPSELEAFLSRIRDVARSDHRDAWQSAVFRALPLVLKGDAAAWHESLPDAESDALTSVSLWIETLRLAFPVNISALGTEAHDRAWRPALESASEYYYQKLRLLRHAWGFDSSEERLVADIRTGFSPIFRVMLHVPNKGATLDTLRLQIAAYEPEWELMYPALKTPVATPTPVVPKIASVKSTASSLWTPPAMARSASAPQKKAPPAAAQSSPRTPTSALGLAGTYDPSRITPAANGKKQVYRRPDTNEPMELNRPCSRCGQDHFKFEHSYLVLFPAQLRMLEVWPGDDDYPVLYTGEAQTRNAGEGCGVRCENREEITPRPAVPQVPIRKRPPGEDDGVVTRRRAHCLCFARGGEQNLGLRRSSSNLQSKSMEHIKQTAIWQFRSFGTGGFQLVRNDSKLQHVPGAINALRPPPHPPDGVEVFAAVRPESESGREKNFVEDAGPLFPLSDHPPLHQTRAWHCARRVKFHTP</sequence>
<organism evidence="2 3">
    <name type="scientific">Tilletia controversa</name>
    <name type="common">dwarf bunt fungus</name>
    <dbReference type="NCBI Taxonomy" id="13291"/>
    <lineage>
        <taxon>Eukaryota</taxon>
        <taxon>Fungi</taxon>
        <taxon>Dikarya</taxon>
        <taxon>Basidiomycota</taxon>
        <taxon>Ustilaginomycotina</taxon>
        <taxon>Exobasidiomycetes</taxon>
        <taxon>Tilletiales</taxon>
        <taxon>Tilletiaceae</taxon>
        <taxon>Tilletia</taxon>
    </lineage>
</organism>
<dbReference type="EMBL" id="LWDE02000545">
    <property type="protein sequence ID" value="KAE8246848.1"/>
    <property type="molecule type" value="Genomic_DNA"/>
</dbReference>
<evidence type="ECO:0000256" key="1">
    <source>
        <dbReference type="SAM" id="MobiDB-lite"/>
    </source>
</evidence>
<evidence type="ECO:0000313" key="3">
    <source>
        <dbReference type="Proteomes" id="UP000077684"/>
    </source>
</evidence>
<accession>A0A8X7MSR8</accession>